<keyword evidence="8" id="KW-1185">Reference proteome</keyword>
<dbReference type="Proteomes" id="UP001589943">
    <property type="component" value="Unassembled WGS sequence"/>
</dbReference>
<feature type="domain" description="Peptidase metallopeptidase" evidence="6">
    <location>
        <begin position="297"/>
        <end position="440"/>
    </location>
</feature>
<comment type="cofactor">
    <cofactor evidence="1">
        <name>Ca(2+)</name>
        <dbReference type="ChEBI" id="CHEBI:29108"/>
    </cofactor>
</comment>
<dbReference type="InterPro" id="IPR007280">
    <property type="entry name" value="Peptidase_C_arc/bac"/>
</dbReference>
<evidence type="ECO:0000256" key="4">
    <source>
        <dbReference type="ARBA" id="ARBA00022525"/>
    </source>
</evidence>
<dbReference type="Pfam" id="PF00353">
    <property type="entry name" value="HemolysinCabind"/>
    <property type="match status" value="5"/>
</dbReference>
<dbReference type="SUPFAM" id="SSF51120">
    <property type="entry name" value="beta-Roll"/>
    <property type="match status" value="3"/>
</dbReference>
<protein>
    <submittedName>
        <fullName evidence="7">M10 family metallopeptidase C-terminal domain-containing protein</fullName>
    </submittedName>
</protein>
<dbReference type="Pfam" id="PF10462">
    <property type="entry name" value="Peptidase_M66"/>
    <property type="match status" value="1"/>
</dbReference>
<comment type="caution">
    <text evidence="7">The sequence shown here is derived from an EMBL/GenBank/DDBJ whole genome shotgun (WGS) entry which is preliminary data.</text>
</comment>
<name>A0ABV6PFH6_9SPHN</name>
<proteinExistence type="inferred from homology"/>
<dbReference type="InterPro" id="IPR050557">
    <property type="entry name" value="RTX_toxin/Mannuronan_C5-epim"/>
</dbReference>
<evidence type="ECO:0000256" key="1">
    <source>
        <dbReference type="ARBA" id="ARBA00001913"/>
    </source>
</evidence>
<sequence>MIDTNSFDDGHLDLAGITDVPIDQDGLGHGPAQSGSVPSSATDLIPATTATTYSVTPGGYITGSIDSAGDHDWYRVTLNAGQTYTISTQLSLTLSDSVLALRDSTGALIAENDDVIFGGNLTWSEITYTATTTGTYYIDTSGYQSDTGTFYLTMSSPAFDSALGSTATTASLAVGGSATGAFESTGDHDWYAIQLAQGQSYLLTTSTESGVVVDTVLYLRDASGNPLAYNDDGLGGGGFSRIRFTAPTTGTYYVDVGVWGNQAETAGYKVNASIAPPLPLYTNDQIATQLTSTYWSGSSRHFDVAPGGTLKVDLTALTPEGQTLAREALKLWTDASGINFSEVASGGQIVFDDNQSGAFSNSVTNGSGLIVSSTVNVSTTWISNYGSGLRTYSLQTYIHEIGHALGLGHAGNYNTTATYPDDVSYLNDDWATSIMSYFDQRENTYFANLGFTKQFVATPMAADIIAIANLYGANTLTRTGDTVYGFGNTTGRDAYDAAVGSSGVSFTIIDNGGIDTVNFSGYSSNARVDLNPEAFSNVGNFVGNMVIARGTIIENAITGSGTDVLIGNAANNRLEGGTGIDQFYGGAGNDTFVVDQQGELVFENAGEGTDTVESSANYYLFGNIERLTLTGTAGLFGVGNELDNLINGNAGQNLLLGGLGNDEIHGGDARDSIFGEGGADNLFGDAGVDYIVAGIGNDTLDGGADADEMYGEDGNDTLWGGLTFDTDIMVGGNGDDILHGDSGLGDYDRMYGNLGNDTFYVDTPADLVFEQLNEGIDTVYAGINGAGYYLYDNIENLVLTGQTPFGVGNALDNNLTGNAIGNYLLGGDGNDVLNGKGGNDVLFGQAGSDTFVFDAGNGQDVIGDFQHGSDRIQLIGSLTTFAQVQNSFHQNGSDGAIDLGGGNFIVLQGVQLSTLTASDFLFG</sequence>
<dbReference type="SUPFAM" id="SSF55486">
    <property type="entry name" value="Metalloproteases ('zincins'), catalytic domain"/>
    <property type="match status" value="1"/>
</dbReference>
<dbReference type="Gene3D" id="2.150.10.10">
    <property type="entry name" value="Serralysin-like metalloprotease, C-terminal"/>
    <property type="match status" value="3"/>
</dbReference>
<dbReference type="Pfam" id="PF04151">
    <property type="entry name" value="PPC"/>
    <property type="match status" value="2"/>
</dbReference>
<evidence type="ECO:0000256" key="5">
    <source>
        <dbReference type="ARBA" id="ARBA00022737"/>
    </source>
</evidence>
<accession>A0ABV6PFH6</accession>
<dbReference type="PANTHER" id="PTHR38340:SF1">
    <property type="entry name" value="S-LAYER PROTEIN"/>
    <property type="match status" value="1"/>
</dbReference>
<dbReference type="Gene3D" id="3.40.390.10">
    <property type="entry name" value="Collagenase (Catalytic Domain)"/>
    <property type="match status" value="1"/>
</dbReference>
<dbReference type="PRINTS" id="PR00313">
    <property type="entry name" value="CABNDNGRPT"/>
</dbReference>
<dbReference type="SMART" id="SM00235">
    <property type="entry name" value="ZnMc"/>
    <property type="match status" value="1"/>
</dbReference>
<dbReference type="InterPro" id="IPR011049">
    <property type="entry name" value="Serralysin-like_metalloprot_C"/>
</dbReference>
<dbReference type="CDD" id="cd04277">
    <property type="entry name" value="ZnMc_serralysin_like"/>
    <property type="match status" value="1"/>
</dbReference>
<dbReference type="InterPro" id="IPR034033">
    <property type="entry name" value="Serralysin-like"/>
</dbReference>
<dbReference type="InterPro" id="IPR001343">
    <property type="entry name" value="Hemolysn_Ca-bd"/>
</dbReference>
<reference evidence="7 8" key="1">
    <citation type="submission" date="2024-09" db="EMBL/GenBank/DDBJ databases">
        <authorList>
            <person name="Sun Q."/>
            <person name="Mori K."/>
        </authorList>
    </citation>
    <scope>NUCLEOTIDE SEQUENCE [LARGE SCALE GENOMIC DNA]</scope>
    <source>
        <strain evidence="7 8">NCAIM B.02537</strain>
    </source>
</reference>
<keyword evidence="5" id="KW-0677">Repeat</keyword>
<evidence type="ECO:0000259" key="6">
    <source>
        <dbReference type="SMART" id="SM00235"/>
    </source>
</evidence>
<dbReference type="InterPro" id="IPR006026">
    <property type="entry name" value="Peptidase_Metallo"/>
</dbReference>
<comment type="subcellular location">
    <subcellularLocation>
        <location evidence="2">Secreted</location>
    </subcellularLocation>
</comment>
<dbReference type="InterPro" id="IPR013858">
    <property type="entry name" value="Peptidase_M10B_C"/>
</dbReference>
<gene>
    <name evidence="7" type="ORF">ACFFF7_04120</name>
</gene>
<dbReference type="PANTHER" id="PTHR38340">
    <property type="entry name" value="S-LAYER PROTEIN"/>
    <property type="match status" value="1"/>
</dbReference>
<evidence type="ECO:0000313" key="8">
    <source>
        <dbReference type="Proteomes" id="UP001589943"/>
    </source>
</evidence>
<evidence type="ECO:0000313" key="7">
    <source>
        <dbReference type="EMBL" id="MFC0588589.1"/>
    </source>
</evidence>
<dbReference type="EMBL" id="JBHLTL010000001">
    <property type="protein sequence ID" value="MFC0588589.1"/>
    <property type="molecule type" value="Genomic_DNA"/>
</dbReference>
<evidence type="ECO:0000256" key="2">
    <source>
        <dbReference type="ARBA" id="ARBA00004613"/>
    </source>
</evidence>
<dbReference type="RefSeq" id="WP_379480085.1">
    <property type="nucleotide sequence ID" value="NZ_JBHLTL010000001.1"/>
</dbReference>
<dbReference type="Gene3D" id="2.60.120.380">
    <property type="match status" value="2"/>
</dbReference>
<dbReference type="Pfam" id="PF08548">
    <property type="entry name" value="Peptidase_M10_C"/>
    <property type="match status" value="1"/>
</dbReference>
<dbReference type="InterPro" id="IPR024079">
    <property type="entry name" value="MetalloPept_cat_dom_sf"/>
</dbReference>
<organism evidence="7 8">
    <name type="scientific">Novosphingobium aquiterrae</name>
    <dbReference type="NCBI Taxonomy" id="624388"/>
    <lineage>
        <taxon>Bacteria</taxon>
        <taxon>Pseudomonadati</taxon>
        <taxon>Pseudomonadota</taxon>
        <taxon>Alphaproteobacteria</taxon>
        <taxon>Sphingomonadales</taxon>
        <taxon>Sphingomonadaceae</taxon>
        <taxon>Novosphingobium</taxon>
    </lineage>
</organism>
<comment type="similarity">
    <text evidence="3">Belongs to the peptidase M10B family.</text>
</comment>
<evidence type="ECO:0000256" key="3">
    <source>
        <dbReference type="ARBA" id="ARBA00009490"/>
    </source>
</evidence>
<keyword evidence="4" id="KW-0964">Secreted</keyword>